<accession>A0A2P2P474</accession>
<organism evidence="1">
    <name type="scientific">Rhizophora mucronata</name>
    <name type="common">Asiatic mangrove</name>
    <dbReference type="NCBI Taxonomy" id="61149"/>
    <lineage>
        <taxon>Eukaryota</taxon>
        <taxon>Viridiplantae</taxon>
        <taxon>Streptophyta</taxon>
        <taxon>Embryophyta</taxon>
        <taxon>Tracheophyta</taxon>
        <taxon>Spermatophyta</taxon>
        <taxon>Magnoliopsida</taxon>
        <taxon>eudicotyledons</taxon>
        <taxon>Gunneridae</taxon>
        <taxon>Pentapetalae</taxon>
        <taxon>rosids</taxon>
        <taxon>fabids</taxon>
        <taxon>Malpighiales</taxon>
        <taxon>Rhizophoraceae</taxon>
        <taxon>Rhizophora</taxon>
    </lineage>
</organism>
<dbReference type="EMBL" id="GGEC01069043">
    <property type="protein sequence ID" value="MBX49527.1"/>
    <property type="molecule type" value="Transcribed_RNA"/>
</dbReference>
<name>A0A2P2P474_RHIMU</name>
<proteinExistence type="predicted"/>
<evidence type="ECO:0000313" key="1">
    <source>
        <dbReference type="EMBL" id="MBX49527.1"/>
    </source>
</evidence>
<protein>
    <submittedName>
        <fullName evidence="1">Uncharacterized protein</fullName>
    </submittedName>
</protein>
<reference evidence="1" key="1">
    <citation type="submission" date="2018-02" db="EMBL/GenBank/DDBJ databases">
        <title>Rhizophora mucronata_Transcriptome.</title>
        <authorList>
            <person name="Meera S.P."/>
            <person name="Sreeshan A."/>
            <person name="Augustine A."/>
        </authorList>
    </citation>
    <scope>NUCLEOTIDE SEQUENCE</scope>
    <source>
        <tissue evidence="1">Leaf</tissue>
    </source>
</reference>
<dbReference type="AlphaFoldDB" id="A0A2P2P474"/>
<sequence length="20" mass="2360">MCLDFESVHYKLTTQLGINF</sequence>